<feature type="transmembrane region" description="Helical" evidence="1">
    <location>
        <begin position="20"/>
        <end position="45"/>
    </location>
</feature>
<keyword evidence="1" id="KW-0812">Transmembrane</keyword>
<reference evidence="2 3" key="1">
    <citation type="journal article" date="2013" name="PLoS Genet.">
        <title>Comparative genome structure, secondary metabolite, and effector coding capacity across Cochliobolus pathogens.</title>
        <authorList>
            <person name="Condon B.J."/>
            <person name="Leng Y."/>
            <person name="Wu D."/>
            <person name="Bushley K.E."/>
            <person name="Ohm R.A."/>
            <person name="Otillar R."/>
            <person name="Martin J."/>
            <person name="Schackwitz W."/>
            <person name="Grimwood J."/>
            <person name="MohdZainudin N."/>
            <person name="Xue C."/>
            <person name="Wang R."/>
            <person name="Manning V.A."/>
            <person name="Dhillon B."/>
            <person name="Tu Z.J."/>
            <person name="Steffenson B.J."/>
            <person name="Salamov A."/>
            <person name="Sun H."/>
            <person name="Lowry S."/>
            <person name="LaButti K."/>
            <person name="Han J."/>
            <person name="Copeland A."/>
            <person name="Lindquist E."/>
            <person name="Barry K."/>
            <person name="Schmutz J."/>
            <person name="Baker S.E."/>
            <person name="Ciuffetti L.M."/>
            <person name="Grigoriev I.V."/>
            <person name="Zhong S."/>
            <person name="Turgeon B.G."/>
        </authorList>
    </citation>
    <scope>NUCLEOTIDE SEQUENCE [LARGE SCALE GENOMIC DNA]</scope>
    <source>
        <strain evidence="2 3">26-R-13</strain>
    </source>
</reference>
<gene>
    <name evidence="2" type="ORF">COCCADRAFT_9862</name>
</gene>
<accession>W6XXW1</accession>
<keyword evidence="1" id="KW-1133">Transmembrane helix</keyword>
<dbReference type="Proteomes" id="UP000053841">
    <property type="component" value="Unassembled WGS sequence"/>
</dbReference>
<protein>
    <recommendedName>
        <fullName evidence="4">Transmembrane protein</fullName>
    </recommendedName>
</protein>
<evidence type="ECO:0000313" key="2">
    <source>
        <dbReference type="EMBL" id="EUC27569.1"/>
    </source>
</evidence>
<evidence type="ECO:0008006" key="4">
    <source>
        <dbReference type="Google" id="ProtNLM"/>
    </source>
</evidence>
<organism evidence="2 3">
    <name type="scientific">Cochliobolus carbonum (strain 26-R-13)</name>
    <name type="common">Maize leaf spot fungus</name>
    <name type="synonym">Bipolaris zeicola</name>
    <dbReference type="NCBI Taxonomy" id="930089"/>
    <lineage>
        <taxon>Eukaryota</taxon>
        <taxon>Fungi</taxon>
        <taxon>Dikarya</taxon>
        <taxon>Ascomycota</taxon>
        <taxon>Pezizomycotina</taxon>
        <taxon>Dothideomycetes</taxon>
        <taxon>Pleosporomycetidae</taxon>
        <taxon>Pleosporales</taxon>
        <taxon>Pleosporineae</taxon>
        <taxon>Pleosporaceae</taxon>
        <taxon>Bipolaris</taxon>
    </lineage>
</organism>
<evidence type="ECO:0000256" key="1">
    <source>
        <dbReference type="SAM" id="Phobius"/>
    </source>
</evidence>
<dbReference type="HOGENOM" id="CLU_2061097_0_0_1"/>
<dbReference type="EMBL" id="KI964907">
    <property type="protein sequence ID" value="EUC27569.1"/>
    <property type="molecule type" value="Genomic_DNA"/>
</dbReference>
<dbReference type="GeneID" id="19154619"/>
<dbReference type="RefSeq" id="XP_007718122.1">
    <property type="nucleotide sequence ID" value="XM_007719932.1"/>
</dbReference>
<evidence type="ECO:0000313" key="3">
    <source>
        <dbReference type="Proteomes" id="UP000053841"/>
    </source>
</evidence>
<proteinExistence type="predicted"/>
<sequence>MTSLSFYRCNAQSCKASALVNFLSAFSAGVSVAFVVGVFVFVSLLSRFDGSSDLRSDFVLVIVDDDVIDIVSFSGVDVDVDRVVDDMLSIMYRSFDNDDDDDDEEDDVPIDLMPQLLDYIP</sequence>
<dbReference type="AlphaFoldDB" id="W6XXW1"/>
<name>W6XXW1_COCC2</name>
<keyword evidence="3" id="KW-1185">Reference proteome</keyword>
<dbReference type="KEGG" id="bze:COCCADRAFT_9862"/>
<keyword evidence="1" id="KW-0472">Membrane</keyword>